<protein>
    <submittedName>
        <fullName evidence="1">Uncharacterized protein</fullName>
    </submittedName>
</protein>
<dbReference type="OrthoDB" id="6432335at2759"/>
<accession>A0A8X6R2N1</accession>
<organism evidence="1 2">
    <name type="scientific">Nephila pilipes</name>
    <name type="common">Giant wood spider</name>
    <name type="synonym">Nephila maculata</name>
    <dbReference type="NCBI Taxonomy" id="299642"/>
    <lineage>
        <taxon>Eukaryota</taxon>
        <taxon>Metazoa</taxon>
        <taxon>Ecdysozoa</taxon>
        <taxon>Arthropoda</taxon>
        <taxon>Chelicerata</taxon>
        <taxon>Arachnida</taxon>
        <taxon>Araneae</taxon>
        <taxon>Araneomorphae</taxon>
        <taxon>Entelegynae</taxon>
        <taxon>Araneoidea</taxon>
        <taxon>Nephilidae</taxon>
        <taxon>Nephila</taxon>
    </lineage>
</organism>
<dbReference type="EMBL" id="BMAW01038401">
    <property type="protein sequence ID" value="GFU52011.1"/>
    <property type="molecule type" value="Genomic_DNA"/>
</dbReference>
<keyword evidence="2" id="KW-1185">Reference proteome</keyword>
<reference evidence="1" key="1">
    <citation type="submission" date="2020-08" db="EMBL/GenBank/DDBJ databases">
        <title>Multicomponent nature underlies the extraordinary mechanical properties of spider dragline silk.</title>
        <authorList>
            <person name="Kono N."/>
            <person name="Nakamura H."/>
            <person name="Mori M."/>
            <person name="Yoshida Y."/>
            <person name="Ohtoshi R."/>
            <person name="Malay A.D."/>
            <person name="Moran D.A.P."/>
            <person name="Tomita M."/>
            <person name="Numata K."/>
            <person name="Arakawa K."/>
        </authorList>
    </citation>
    <scope>NUCLEOTIDE SEQUENCE</scope>
</reference>
<dbReference type="Proteomes" id="UP000887013">
    <property type="component" value="Unassembled WGS sequence"/>
</dbReference>
<gene>
    <name evidence="1" type="ORF">NPIL_436981</name>
</gene>
<dbReference type="AlphaFoldDB" id="A0A8X6R2N1"/>
<evidence type="ECO:0000313" key="1">
    <source>
        <dbReference type="EMBL" id="GFU52011.1"/>
    </source>
</evidence>
<name>A0A8X6R2N1_NEPPI</name>
<comment type="caution">
    <text evidence="1">The sequence shown here is derived from an EMBL/GenBank/DDBJ whole genome shotgun (WGS) entry which is preliminary data.</text>
</comment>
<sequence>MQPASLNILMPARQPTTISEVLDKDRRLRAMTPWHHNEGELSLPLYIRPSSPPTTKETPPLGFHNASCTPFTGEAPLRASFLLSRTKRSGPFIFKYITWAHVGC</sequence>
<proteinExistence type="predicted"/>
<evidence type="ECO:0000313" key="2">
    <source>
        <dbReference type="Proteomes" id="UP000887013"/>
    </source>
</evidence>